<accession>A0ABR0UH61</accession>
<organism evidence="1 2">
    <name type="scientific">Rehmannia glutinosa</name>
    <name type="common">Chinese foxglove</name>
    <dbReference type="NCBI Taxonomy" id="99300"/>
    <lineage>
        <taxon>Eukaryota</taxon>
        <taxon>Viridiplantae</taxon>
        <taxon>Streptophyta</taxon>
        <taxon>Embryophyta</taxon>
        <taxon>Tracheophyta</taxon>
        <taxon>Spermatophyta</taxon>
        <taxon>Magnoliopsida</taxon>
        <taxon>eudicotyledons</taxon>
        <taxon>Gunneridae</taxon>
        <taxon>Pentapetalae</taxon>
        <taxon>asterids</taxon>
        <taxon>lamiids</taxon>
        <taxon>Lamiales</taxon>
        <taxon>Orobanchaceae</taxon>
        <taxon>Rehmannieae</taxon>
        <taxon>Rehmannia</taxon>
    </lineage>
</organism>
<evidence type="ECO:0000313" key="2">
    <source>
        <dbReference type="Proteomes" id="UP001318860"/>
    </source>
</evidence>
<evidence type="ECO:0008006" key="3">
    <source>
        <dbReference type="Google" id="ProtNLM"/>
    </source>
</evidence>
<dbReference type="Proteomes" id="UP001318860">
    <property type="component" value="Unassembled WGS sequence"/>
</dbReference>
<keyword evidence="2" id="KW-1185">Reference proteome</keyword>
<reference evidence="1 2" key="1">
    <citation type="journal article" date="2021" name="Comput. Struct. Biotechnol. J.">
        <title>De novo genome assembly of the potent medicinal plant Rehmannia glutinosa using nanopore technology.</title>
        <authorList>
            <person name="Ma L."/>
            <person name="Dong C."/>
            <person name="Song C."/>
            <person name="Wang X."/>
            <person name="Zheng X."/>
            <person name="Niu Y."/>
            <person name="Chen S."/>
            <person name="Feng W."/>
        </authorList>
    </citation>
    <scope>NUCLEOTIDE SEQUENCE [LARGE SCALE GENOMIC DNA]</scope>
    <source>
        <strain evidence="1">DH-2019</strain>
    </source>
</reference>
<dbReference type="EMBL" id="JABTTQ020002838">
    <property type="protein sequence ID" value="KAK6121791.1"/>
    <property type="molecule type" value="Genomic_DNA"/>
</dbReference>
<sequence>MAYPHEPSSLIARVFKAKYFNNSTFIEAQLGHRPSWTWRSIIQGQRVLKLGCLKCITSGVNSKIWGDPWVPKPPFILRSPPPAHFHPDSTVSTLIDSDSHSWKSTLINELFSVDETKSILLIPLNLVVCPDRWYWFYNKNDKFSVKSAYHLIMDNPLVFAEAAEFGSSSLGPSPLWKKIWSLKIPGPHVWSLTGLSDTIAMFKQESGDYWLRDIILERSSDESAFVFTLCSGIWQAFNKKRLRGHACISDWHCFIR</sequence>
<proteinExistence type="predicted"/>
<name>A0ABR0UH61_REHGL</name>
<gene>
    <name evidence="1" type="ORF">DH2020_044471</name>
</gene>
<comment type="caution">
    <text evidence="1">The sequence shown here is derived from an EMBL/GenBank/DDBJ whole genome shotgun (WGS) entry which is preliminary data.</text>
</comment>
<evidence type="ECO:0000313" key="1">
    <source>
        <dbReference type="EMBL" id="KAK6121791.1"/>
    </source>
</evidence>
<protein>
    <recommendedName>
        <fullName evidence="3">Reverse transcriptase zinc-binding domain-containing protein</fullName>
    </recommendedName>
</protein>